<dbReference type="EMBL" id="BMIJ01000005">
    <property type="protein sequence ID" value="GGB98394.1"/>
    <property type="molecule type" value="Genomic_DNA"/>
</dbReference>
<keyword evidence="4" id="KW-1185">Reference proteome</keyword>
<dbReference type="InterPro" id="IPR007445">
    <property type="entry name" value="PilO"/>
</dbReference>
<dbReference type="InterPro" id="IPR014717">
    <property type="entry name" value="Transl_elong_EF1B/ribsomal_bS6"/>
</dbReference>
<evidence type="ECO:0000256" key="1">
    <source>
        <dbReference type="SAM" id="Coils"/>
    </source>
</evidence>
<evidence type="ECO:0000313" key="3">
    <source>
        <dbReference type="EMBL" id="GGB98394.1"/>
    </source>
</evidence>
<keyword evidence="2" id="KW-0812">Transmembrane</keyword>
<dbReference type="Gene3D" id="3.30.70.60">
    <property type="match status" value="1"/>
</dbReference>
<dbReference type="PIRSF" id="PIRSF016482">
    <property type="entry name" value="PilO"/>
    <property type="match status" value="1"/>
</dbReference>
<gene>
    <name evidence="3" type="primary">pilO</name>
    <name evidence="3" type="ORF">GCM10011352_25640</name>
</gene>
<accession>A0ABQ1KI70</accession>
<evidence type="ECO:0000256" key="2">
    <source>
        <dbReference type="SAM" id="Phobius"/>
    </source>
</evidence>
<dbReference type="PANTHER" id="PTHR39555:SF1">
    <property type="entry name" value="TYPE IV PILUS INNER MEMBRANE COMPONENT PILO"/>
    <property type="match status" value="1"/>
</dbReference>
<dbReference type="Pfam" id="PF04350">
    <property type="entry name" value="PilO"/>
    <property type="match status" value="1"/>
</dbReference>
<comment type="caution">
    <text evidence="3">The sequence shown here is derived from an EMBL/GenBank/DDBJ whole genome shotgun (WGS) entry which is preliminary data.</text>
</comment>
<dbReference type="PANTHER" id="PTHR39555">
    <property type="entry name" value="FIMBRIAL ASSEMBLY PROTEIN PILO-LIKE PROTEIN-RELATED"/>
    <property type="match status" value="1"/>
</dbReference>
<keyword evidence="2" id="KW-0472">Membrane</keyword>
<keyword evidence="2" id="KW-1133">Transmembrane helix</keyword>
<reference evidence="4" key="1">
    <citation type="journal article" date="2019" name="Int. J. Syst. Evol. Microbiol.">
        <title>The Global Catalogue of Microorganisms (GCM) 10K type strain sequencing project: providing services to taxonomists for standard genome sequencing and annotation.</title>
        <authorList>
            <consortium name="The Broad Institute Genomics Platform"/>
            <consortium name="The Broad Institute Genome Sequencing Center for Infectious Disease"/>
            <person name="Wu L."/>
            <person name="Ma J."/>
        </authorList>
    </citation>
    <scope>NUCLEOTIDE SEQUENCE [LARGE SCALE GENOMIC DNA]</scope>
    <source>
        <strain evidence="4">CGMCC 1.15341</strain>
    </source>
</reference>
<keyword evidence="1" id="KW-0175">Coiled coil</keyword>
<dbReference type="RefSeq" id="WP_308421607.1">
    <property type="nucleotide sequence ID" value="NZ_BMIJ01000005.1"/>
</dbReference>
<dbReference type="Gene3D" id="1.10.287.540">
    <property type="entry name" value="Helix hairpin bin"/>
    <property type="match status" value="1"/>
</dbReference>
<protein>
    <submittedName>
        <fullName evidence="3">Type 4 fimbrial biogenesis protein PilO</fullName>
    </submittedName>
</protein>
<organism evidence="3 4">
    <name type="scientific">Marinobacterium zhoushanense</name>
    <dbReference type="NCBI Taxonomy" id="1679163"/>
    <lineage>
        <taxon>Bacteria</taxon>
        <taxon>Pseudomonadati</taxon>
        <taxon>Pseudomonadota</taxon>
        <taxon>Gammaproteobacteria</taxon>
        <taxon>Oceanospirillales</taxon>
        <taxon>Oceanospirillaceae</taxon>
        <taxon>Marinobacterium</taxon>
    </lineage>
</organism>
<feature type="coiled-coil region" evidence="1">
    <location>
        <begin position="57"/>
        <end position="104"/>
    </location>
</feature>
<proteinExistence type="predicted"/>
<sequence length="203" mass="22515">MSVSMDGLKNAFKGFDPNDMDINSAGNWPVGIKAIVYLLLFSAIIGAGIYFLILDKHKSVEREIVKERELKQQFESKAFQVANLAALRKQMADVEGRFAELLKQLPTDKEVPGLLEDITAIGKSAGLDIDTIALQAERKAQFYVELPISIQVRGTYHQMGEFVSGVAAIKRIVTLHDYSLKPSGSGQLTMNISAKTYRYDDTK</sequence>
<evidence type="ECO:0000313" key="4">
    <source>
        <dbReference type="Proteomes" id="UP000629025"/>
    </source>
</evidence>
<name>A0ABQ1KI70_9GAMM</name>
<dbReference type="Proteomes" id="UP000629025">
    <property type="component" value="Unassembled WGS sequence"/>
</dbReference>
<feature type="transmembrane region" description="Helical" evidence="2">
    <location>
        <begin position="34"/>
        <end position="54"/>
    </location>
</feature>